<dbReference type="AlphaFoldDB" id="A0A1L7XH81"/>
<name>A0A1L7XH81_9HELO</name>
<evidence type="ECO:0000256" key="1">
    <source>
        <dbReference type="SAM" id="MobiDB-lite"/>
    </source>
</evidence>
<protein>
    <submittedName>
        <fullName evidence="2">Uncharacterized protein</fullName>
    </submittedName>
</protein>
<evidence type="ECO:0000313" key="3">
    <source>
        <dbReference type="Proteomes" id="UP000184330"/>
    </source>
</evidence>
<feature type="region of interest" description="Disordered" evidence="1">
    <location>
        <begin position="55"/>
        <end position="75"/>
    </location>
</feature>
<dbReference type="Proteomes" id="UP000184330">
    <property type="component" value="Unassembled WGS sequence"/>
</dbReference>
<dbReference type="STRING" id="576137.A0A1L7XH81"/>
<evidence type="ECO:0000313" key="2">
    <source>
        <dbReference type="EMBL" id="CZR64384.1"/>
    </source>
</evidence>
<dbReference type="EMBL" id="FJOG01000026">
    <property type="protein sequence ID" value="CZR64384.1"/>
    <property type="molecule type" value="Genomic_DNA"/>
</dbReference>
<reference evidence="2 3" key="1">
    <citation type="submission" date="2016-03" db="EMBL/GenBank/DDBJ databases">
        <authorList>
            <person name="Ploux O."/>
        </authorList>
    </citation>
    <scope>NUCLEOTIDE SEQUENCE [LARGE SCALE GENOMIC DNA]</scope>
    <source>
        <strain evidence="2 3">UAMH 11012</strain>
    </source>
</reference>
<dbReference type="OrthoDB" id="10496888at2759"/>
<feature type="compositionally biased region" description="Acidic residues" evidence="1">
    <location>
        <begin position="436"/>
        <end position="446"/>
    </location>
</feature>
<accession>A0A1L7XH81</accession>
<sequence length="492" mass="55492">MAAIRPNPSLDVNLTQPCKDAPAYKTISVSIPGAEDARLDIRFQRIRDPDYSQVVPKRSAMGPAPIYPVDERNRRFPTHNDARSRAFVPIRGQYHSVTLPSSISFDQRDFENQKTDQVPHYSDGESIQITFKGTHDFALKIFVGGVNAVSGMPPCPEDAARRLEWYQRHDNLQDYVVTKLQKPLNFIMSKHGIIELRSDRPEIPVGEFFFSLQFEVMPVKVERFSIRILTPPSCSSQYIEYNNVQPSVTTLGSIKSVLEGKEGIPVGHQVLWYGKDLSGGTIHASAGCSELTSAIDASLIHCGVQRDHVFESSFSGRVLFKGDFLAMHFKGLAPNYTHEQRPKKQVKGGECKTFEMGPHIEGWTPQQIWKDPIAVGHWDKEKTVLFDVHFLHSSRVDKLPEVPKSWWMMVEKGWNSVKRVWSPKIQGKVERAGGEGIEEQQGEEVDNNGTKSMKHPLITLEGPILRRPFLMVSELEAAESNLASISELPFFE</sequence>
<keyword evidence="3" id="KW-1185">Reference proteome</keyword>
<proteinExistence type="predicted"/>
<gene>
    <name evidence="2" type="ORF">PAC_14282</name>
</gene>
<feature type="region of interest" description="Disordered" evidence="1">
    <location>
        <begin position="431"/>
        <end position="453"/>
    </location>
</feature>
<organism evidence="2 3">
    <name type="scientific">Phialocephala subalpina</name>
    <dbReference type="NCBI Taxonomy" id="576137"/>
    <lineage>
        <taxon>Eukaryota</taxon>
        <taxon>Fungi</taxon>
        <taxon>Dikarya</taxon>
        <taxon>Ascomycota</taxon>
        <taxon>Pezizomycotina</taxon>
        <taxon>Leotiomycetes</taxon>
        <taxon>Helotiales</taxon>
        <taxon>Mollisiaceae</taxon>
        <taxon>Phialocephala</taxon>
        <taxon>Phialocephala fortinii species complex</taxon>
    </lineage>
</organism>